<keyword evidence="1" id="KW-0472">Membrane</keyword>
<dbReference type="PATRIC" id="fig|1144316.3.peg.2717"/>
<protein>
    <submittedName>
        <fullName evidence="3">Putative regulator of cell autolysis</fullName>
    </submittedName>
</protein>
<dbReference type="Pfam" id="PF06580">
    <property type="entry name" value="His_kinase"/>
    <property type="match status" value="1"/>
</dbReference>
<gene>
    <name evidence="3" type="ORF">PMI13_02699</name>
</gene>
<dbReference type="Gene3D" id="3.30.565.10">
    <property type="entry name" value="Histidine kinase-like ATPase, C-terminal domain"/>
    <property type="match status" value="1"/>
</dbReference>
<evidence type="ECO:0000259" key="2">
    <source>
        <dbReference type="Pfam" id="PF06580"/>
    </source>
</evidence>
<keyword evidence="4" id="KW-1185">Reference proteome</keyword>
<feature type="transmembrane region" description="Helical" evidence="1">
    <location>
        <begin position="78"/>
        <end position="101"/>
    </location>
</feature>
<comment type="caution">
    <text evidence="3">The sequence shown here is derived from an EMBL/GenBank/DDBJ whole genome shotgun (WGS) entry which is preliminary data.</text>
</comment>
<dbReference type="InterPro" id="IPR050640">
    <property type="entry name" value="Bact_2-comp_sensor_kinase"/>
</dbReference>
<accession>J2SYU4</accession>
<evidence type="ECO:0000313" key="4">
    <source>
        <dbReference type="Proteomes" id="UP000007509"/>
    </source>
</evidence>
<dbReference type="GO" id="GO:0000155">
    <property type="term" value="F:phosphorelay sensor kinase activity"/>
    <property type="evidence" value="ECO:0007669"/>
    <property type="project" value="InterPro"/>
</dbReference>
<feature type="transmembrane region" description="Helical" evidence="1">
    <location>
        <begin position="15"/>
        <end position="31"/>
    </location>
</feature>
<reference evidence="3 4" key="1">
    <citation type="journal article" date="2012" name="J. Bacteriol.">
        <title>Twenty-one genome sequences from Pseudomonas species and 19 genome sequences from diverse bacteria isolated from the rhizosphere and endosphere of Populus deltoides.</title>
        <authorList>
            <person name="Brown S.D."/>
            <person name="Utturkar S.M."/>
            <person name="Klingeman D.M."/>
            <person name="Johnson C.M."/>
            <person name="Martin S.L."/>
            <person name="Land M.L."/>
            <person name="Lu T.Y."/>
            <person name="Schadt C.W."/>
            <person name="Doktycz M.J."/>
            <person name="Pelletier D.A."/>
        </authorList>
    </citation>
    <scope>NUCLEOTIDE SEQUENCE [LARGE SCALE GENOMIC DNA]</scope>
    <source>
        <strain evidence="3 4">CF314</strain>
    </source>
</reference>
<keyword evidence="1" id="KW-1133">Transmembrane helix</keyword>
<dbReference type="AlphaFoldDB" id="J2SYU4"/>
<organism evidence="3 4">
    <name type="scientific">Chryseobacterium populi</name>
    <dbReference type="NCBI Taxonomy" id="1144316"/>
    <lineage>
        <taxon>Bacteria</taxon>
        <taxon>Pseudomonadati</taxon>
        <taxon>Bacteroidota</taxon>
        <taxon>Flavobacteriia</taxon>
        <taxon>Flavobacteriales</taxon>
        <taxon>Weeksellaceae</taxon>
        <taxon>Chryseobacterium group</taxon>
        <taxon>Chryseobacterium</taxon>
    </lineage>
</organism>
<proteinExistence type="predicted"/>
<dbReference type="GO" id="GO:0016020">
    <property type="term" value="C:membrane"/>
    <property type="evidence" value="ECO:0007669"/>
    <property type="project" value="InterPro"/>
</dbReference>
<feature type="domain" description="Signal transduction histidine kinase internal region" evidence="2">
    <location>
        <begin position="162"/>
        <end position="239"/>
    </location>
</feature>
<feature type="transmembrane region" description="Helical" evidence="1">
    <location>
        <begin position="51"/>
        <end position="71"/>
    </location>
</feature>
<name>J2SYU4_9FLAO</name>
<evidence type="ECO:0000313" key="3">
    <source>
        <dbReference type="EMBL" id="EJL70837.1"/>
    </source>
</evidence>
<dbReference type="PANTHER" id="PTHR34220:SF7">
    <property type="entry name" value="SENSOR HISTIDINE KINASE YPDA"/>
    <property type="match status" value="1"/>
</dbReference>
<dbReference type="InterPro" id="IPR010559">
    <property type="entry name" value="Sig_transdc_His_kin_internal"/>
</dbReference>
<evidence type="ECO:0000256" key="1">
    <source>
        <dbReference type="SAM" id="Phobius"/>
    </source>
</evidence>
<dbReference type="RefSeq" id="WP_007844490.1">
    <property type="nucleotide sequence ID" value="NZ_AKJY01000050.1"/>
</dbReference>
<dbReference type="Proteomes" id="UP000007509">
    <property type="component" value="Unassembled WGS sequence"/>
</dbReference>
<dbReference type="InterPro" id="IPR036890">
    <property type="entry name" value="HATPase_C_sf"/>
</dbReference>
<dbReference type="OrthoDB" id="9809908at2"/>
<keyword evidence="1" id="KW-0812">Transmembrane</keyword>
<sequence>MLTNNSQILRIDFRLKYHVLFWILYFLLNFLRWGAYYDDYIYSFKSNLVEFSLHIAFIYFNIFILIPRFILKSRYISYIFIILFCLGLIYVLKTFLILFLISEDIWPEANIRYQPFGINHIISECVGELYVLTLASSVYLTMNWLRERERNRKLREEQIKIKLKNFENQIQPHFFFNTLNNLYSLSISNSDLVSSVIIKLSKLMKFVLYDVKDNSFVPLVRELEYIQNYIDIERLRFKNIEVITSINSNIEHIFVPPMIFITFIENAFKHGGYKGIIKIKINCNTENDQYFVFEVINNYVNSKEAFREGGIGIENVINRLKLLYQNEFELSQTSKLNYYIVKLKIPVNYEN</sequence>
<dbReference type="PANTHER" id="PTHR34220">
    <property type="entry name" value="SENSOR HISTIDINE KINASE YPDA"/>
    <property type="match status" value="1"/>
</dbReference>
<feature type="transmembrane region" description="Helical" evidence="1">
    <location>
        <begin position="121"/>
        <end position="145"/>
    </location>
</feature>
<dbReference type="EMBL" id="AKJY01000050">
    <property type="protein sequence ID" value="EJL70837.1"/>
    <property type="molecule type" value="Genomic_DNA"/>
</dbReference>